<keyword evidence="9 12" id="KW-0472">Membrane</keyword>
<feature type="transmembrane region" description="Helical" evidence="12">
    <location>
        <begin position="20"/>
        <end position="41"/>
    </location>
</feature>
<comment type="similarity">
    <text evidence="2">Belongs to the ABC transporter superfamily. ABCC family. Conjugate transporter (TC 3.A.1.208) subfamily.</text>
</comment>
<dbReference type="InterPro" id="IPR003593">
    <property type="entry name" value="AAA+_ATPase"/>
</dbReference>
<dbReference type="InterPro" id="IPR011527">
    <property type="entry name" value="ABC1_TM_dom"/>
</dbReference>
<reference evidence="15 16" key="1">
    <citation type="submission" date="2015-10" db="EMBL/GenBank/DDBJ databases">
        <title>Genome sequencing of Penicillium freii.</title>
        <authorList>
            <person name="Nguyen H.D."/>
            <person name="Visagie C.M."/>
            <person name="Seifert K.A."/>
        </authorList>
    </citation>
    <scope>NUCLEOTIDE SEQUENCE [LARGE SCALE GENOMIC DNA]</scope>
    <source>
        <strain evidence="15 16">DAOM 242723</strain>
    </source>
</reference>
<evidence type="ECO:0000256" key="6">
    <source>
        <dbReference type="ARBA" id="ARBA00022741"/>
    </source>
</evidence>
<keyword evidence="8 12" id="KW-1133">Transmembrane helix</keyword>
<dbReference type="PANTHER" id="PTHR24223:SF456">
    <property type="entry name" value="MULTIDRUG RESISTANCE-ASSOCIATED PROTEIN LETHAL(2)03659"/>
    <property type="match status" value="1"/>
</dbReference>
<dbReference type="EMBL" id="LLXE01000203">
    <property type="protein sequence ID" value="KUM59863.1"/>
    <property type="molecule type" value="Genomic_DNA"/>
</dbReference>
<keyword evidence="5" id="KW-0677">Repeat</keyword>
<dbReference type="GO" id="GO:0005524">
    <property type="term" value="F:ATP binding"/>
    <property type="evidence" value="ECO:0007669"/>
    <property type="project" value="UniProtKB-KW"/>
</dbReference>
<dbReference type="GO" id="GO:0016887">
    <property type="term" value="F:ATP hydrolysis activity"/>
    <property type="evidence" value="ECO:0007669"/>
    <property type="project" value="InterPro"/>
</dbReference>
<feature type="transmembrane region" description="Helical" evidence="12">
    <location>
        <begin position="189"/>
        <end position="207"/>
    </location>
</feature>
<dbReference type="InterPro" id="IPR027417">
    <property type="entry name" value="P-loop_NTPase"/>
</dbReference>
<feature type="transmembrane region" description="Helical" evidence="12">
    <location>
        <begin position="1000"/>
        <end position="1025"/>
    </location>
</feature>
<feature type="transmembrane region" description="Helical" evidence="12">
    <location>
        <begin position="1217"/>
        <end position="1238"/>
    </location>
</feature>
<dbReference type="CDD" id="cd18604">
    <property type="entry name" value="ABC_6TM_VMR1_D2_like"/>
    <property type="match status" value="1"/>
</dbReference>
<dbReference type="InterPro" id="IPR003439">
    <property type="entry name" value="ABC_transporter-like_ATP-bd"/>
</dbReference>
<evidence type="ECO:0000259" key="13">
    <source>
        <dbReference type="PROSITE" id="PS50893"/>
    </source>
</evidence>
<comment type="subcellular location">
    <subcellularLocation>
        <location evidence="1">Membrane</location>
        <topology evidence="1">Multi-pass membrane protein</topology>
    </subcellularLocation>
</comment>
<feature type="transmembrane region" description="Helical" evidence="12">
    <location>
        <begin position="341"/>
        <end position="364"/>
    </location>
</feature>
<feature type="transmembrane region" description="Helical" evidence="12">
    <location>
        <begin position="300"/>
        <end position="321"/>
    </location>
</feature>
<feature type="transmembrane region" description="Helical" evidence="12">
    <location>
        <begin position="73"/>
        <end position="94"/>
    </location>
</feature>
<comment type="caution">
    <text evidence="15">The sequence shown here is derived from an EMBL/GenBank/DDBJ whole genome shotgun (WGS) entry which is preliminary data.</text>
</comment>
<dbReference type="CDD" id="cd18596">
    <property type="entry name" value="ABC_6TM_VMR1_D1_like"/>
    <property type="match status" value="1"/>
</dbReference>
<evidence type="ECO:0000256" key="11">
    <source>
        <dbReference type="SAM" id="MobiDB-lite"/>
    </source>
</evidence>
<evidence type="ECO:0000256" key="7">
    <source>
        <dbReference type="ARBA" id="ARBA00022840"/>
    </source>
</evidence>
<dbReference type="SMART" id="SM00382">
    <property type="entry name" value="AAA"/>
    <property type="match status" value="2"/>
</dbReference>
<dbReference type="InterPro" id="IPR017871">
    <property type="entry name" value="ABC_transporter-like_CS"/>
</dbReference>
<evidence type="ECO:0000256" key="10">
    <source>
        <dbReference type="ARBA" id="ARBA00023180"/>
    </source>
</evidence>
<feature type="transmembrane region" description="Helical" evidence="12">
    <location>
        <begin position="1076"/>
        <end position="1096"/>
    </location>
</feature>
<evidence type="ECO:0000256" key="4">
    <source>
        <dbReference type="ARBA" id="ARBA00022692"/>
    </source>
</evidence>
<evidence type="ECO:0000256" key="5">
    <source>
        <dbReference type="ARBA" id="ARBA00022737"/>
    </source>
</evidence>
<sequence>MSLGQSPDMAYSVSLGVGANVASSALVFLLTPILAPFKFVLQQNIARKWATEKFYADEDGEASRVSIIAARKFSTILFIVVGAAIGSGTAFAHAALYDQFDVAACLHASTWVRTFVPGTLHKRLTRQNSKFFLLVQSLVLATKPSSPARYTLGIKLALSCLGTALPLGVDSYVDSYAEYNDGFEDRSRHYFVGLESTILIIVMLLSLSIPRRPDVFRDGAVVDRERTACVLSRLSLSWIVPLIRLCWHKSDLGVEDLPKIDSSTRASTLQDAFASTKYAQKSSQSTSSLPRALFGLNKEILFLQLCLSMLQCFLAFAPHASLFQILRLLERRSEESTTLQVGFFALTLGVSMMVSSWLETWIAYTSANKISIKMHAQVSAAVFDKAMRLDAVSQPGASQQDQGNECNESFNRQPKLSSSSHNAVNLVAVDIQRIRDWAAILHQVFLAPMKLCVACVFVERLLGWQCLVAGLMSMSLLIPLNTICVKNYATAESGLMTSRDRKMTALAEALKGIRQIKFSALEHRWEEQLNKLRDAELDAQQKSFLWDVLSFFLLLLGPVLLSIASLVVYVVIHHDLTASVTFTAISALGSLEAALALIPIMLSQTIGSWISIKRVDSFLRTPERVSATIPANQIRFENATITWPVSAGVENESFSLQDLNASFPLQGLSIIHGRTGSGKSLMLASILGECEILKGKVMVPSPKDNERIYNPSTAAEEWNMESAIAFVAQNPWIEAATIRDNILFGNPLDAERYRKVLYACALPTDLNTFNGGDLAEIGPNGVNLSGGQKARISLARALYSRAGILIMDDIFSAVDVHTARHLFQHALTGELSNRRTIILATHHLKLCLPRLDYLVCLDGGLMKSAGTLAEMHRTGVIDELLQNDRDVNDTLPEPGDPVVSQSLRKMSLVGSTHSGWSPMEQNLDTTYQPRSHSEDELSGNGAKLGTFYEYFQICGGWICWTVLVGCYVVYTGLFLGRNWWLSLWSRDNTQYSAQDQDAHEMYFCLGIYVAISLLTCIVGSLRMYFGAMASLRASRSLFRQLLPVILRARLRWLDTVPIGRLLNLFSTDFAIIDGRLGLGLFATINYSVQCFGLILAGVAVDQSLAVCASALGIAFYWYVRQYLSTARQLKRLESISRSSIQDLFAASLTGLCTIRAYNKGEMCVGRMHKNLDAHTSACRNLALMNGWIEVRLKFLSCLFVTACAMIIASRRDISPSLAGFVIGFTIQISTFMVIWMRMFGNLELDMNSTERVLEYMKTETEEDSGKLPPAAWPTEGRLEICDLHVSYAPELPPVLRGLSFSVDCNQRVGIVGRTGAGKSSLALALFQMLEAQLGHIYIDGIDISQINLRDLRSRMAIIPQNPTLFAGTIRSNLDPFTEHDDSELLFGLQRVQWAVARHEPTVGALSTGSLENHAPVLTSAALDAPIAEGGSNLSQGQKQLLSLARAMISTPKILLMDEATSALDDATDKIIQQSIRSDFPGTTMLVIAHRMETIADFDRILVIDAGRAAEFGTPAELMQNDQGLYRAMVEENSRRGKPHQVSNPSE</sequence>
<dbReference type="Proteomes" id="UP000055045">
    <property type="component" value="Unassembled WGS sequence"/>
</dbReference>
<protein>
    <recommendedName>
        <fullName evidence="17">ABC transporter domain-containing protein</fullName>
    </recommendedName>
</protein>
<evidence type="ECO:0000256" key="8">
    <source>
        <dbReference type="ARBA" id="ARBA00022989"/>
    </source>
</evidence>
<evidence type="ECO:0000313" key="15">
    <source>
        <dbReference type="EMBL" id="KUM59863.1"/>
    </source>
</evidence>
<dbReference type="PROSITE" id="PS00211">
    <property type="entry name" value="ABC_TRANSPORTER_1"/>
    <property type="match status" value="2"/>
</dbReference>
<accession>A0A101MG97</accession>
<keyword evidence="6" id="KW-0547">Nucleotide-binding</keyword>
<feature type="domain" description="ABC transmembrane type-1" evidence="14">
    <location>
        <begin position="302"/>
        <end position="607"/>
    </location>
</feature>
<keyword evidence="3" id="KW-0813">Transport</keyword>
<dbReference type="InterPro" id="IPR036640">
    <property type="entry name" value="ABC1_TM_sf"/>
</dbReference>
<dbReference type="GO" id="GO:0016020">
    <property type="term" value="C:membrane"/>
    <property type="evidence" value="ECO:0007669"/>
    <property type="project" value="UniProtKB-SubCell"/>
</dbReference>
<dbReference type="InterPro" id="IPR050173">
    <property type="entry name" value="ABC_transporter_C-like"/>
</dbReference>
<feature type="transmembrane region" description="Helical" evidence="12">
    <location>
        <begin position="957"/>
        <end position="980"/>
    </location>
</feature>
<name>A0A101MG97_PENFR</name>
<dbReference type="SUPFAM" id="SSF90123">
    <property type="entry name" value="ABC transporter transmembrane region"/>
    <property type="match status" value="2"/>
</dbReference>
<gene>
    <name evidence="15" type="ORF">ACN42_g7272</name>
</gene>
<dbReference type="Gene3D" id="1.20.1560.10">
    <property type="entry name" value="ABC transporter type 1, transmembrane domain"/>
    <property type="match status" value="2"/>
</dbReference>
<proteinExistence type="inferred from homology"/>
<dbReference type="STRING" id="48697.A0A101MG97"/>
<evidence type="ECO:0000313" key="16">
    <source>
        <dbReference type="Proteomes" id="UP000055045"/>
    </source>
</evidence>
<dbReference type="GO" id="GO:0140359">
    <property type="term" value="F:ABC-type transporter activity"/>
    <property type="evidence" value="ECO:0007669"/>
    <property type="project" value="InterPro"/>
</dbReference>
<feature type="region of interest" description="Disordered" evidence="11">
    <location>
        <begin position="395"/>
        <end position="417"/>
    </location>
</feature>
<feature type="transmembrane region" description="Helical" evidence="12">
    <location>
        <begin position="578"/>
        <end position="602"/>
    </location>
</feature>
<dbReference type="PROSITE" id="PS50929">
    <property type="entry name" value="ABC_TM1F"/>
    <property type="match status" value="2"/>
</dbReference>
<dbReference type="GO" id="GO:0005737">
    <property type="term" value="C:cytoplasm"/>
    <property type="evidence" value="ECO:0007669"/>
    <property type="project" value="UniProtKB-ARBA"/>
</dbReference>
<evidence type="ECO:0000256" key="12">
    <source>
        <dbReference type="SAM" id="Phobius"/>
    </source>
</evidence>
<feature type="domain" description="ABC transporter" evidence="13">
    <location>
        <begin position="1278"/>
        <end position="1530"/>
    </location>
</feature>
<evidence type="ECO:0000256" key="9">
    <source>
        <dbReference type="ARBA" id="ARBA00023136"/>
    </source>
</evidence>
<feature type="transmembrane region" description="Helical" evidence="12">
    <location>
        <begin position="1102"/>
        <end position="1119"/>
    </location>
</feature>
<evidence type="ECO:0000256" key="3">
    <source>
        <dbReference type="ARBA" id="ARBA00022448"/>
    </source>
</evidence>
<keyword evidence="10" id="KW-0325">Glycoprotein</keyword>
<dbReference type="Pfam" id="PF00664">
    <property type="entry name" value="ABC_membrane"/>
    <property type="match status" value="2"/>
</dbReference>
<dbReference type="PANTHER" id="PTHR24223">
    <property type="entry name" value="ATP-BINDING CASSETTE SUB-FAMILY C"/>
    <property type="match status" value="1"/>
</dbReference>
<keyword evidence="7" id="KW-0067">ATP-binding</keyword>
<evidence type="ECO:0000256" key="2">
    <source>
        <dbReference type="ARBA" id="ARBA00009726"/>
    </source>
</evidence>
<dbReference type="PROSITE" id="PS50893">
    <property type="entry name" value="ABC_TRANSPORTER_2"/>
    <property type="match status" value="2"/>
</dbReference>
<evidence type="ECO:0000259" key="14">
    <source>
        <dbReference type="PROSITE" id="PS50929"/>
    </source>
</evidence>
<dbReference type="FunFam" id="3.40.50.300:FF:000610">
    <property type="entry name" value="Multidrug resistance-associated ABC transporter"/>
    <property type="match status" value="1"/>
</dbReference>
<dbReference type="FunFam" id="3.40.50.300:FF:000825">
    <property type="entry name" value="ABC bile acid transporter"/>
    <property type="match status" value="1"/>
</dbReference>
<feature type="domain" description="ABC transporter" evidence="13">
    <location>
        <begin position="634"/>
        <end position="884"/>
    </location>
</feature>
<dbReference type="SUPFAM" id="SSF52540">
    <property type="entry name" value="P-loop containing nucleoside triphosphate hydrolases"/>
    <property type="match status" value="2"/>
</dbReference>
<dbReference type="Gene3D" id="3.40.50.300">
    <property type="entry name" value="P-loop containing nucleotide triphosphate hydrolases"/>
    <property type="match status" value="2"/>
</dbReference>
<dbReference type="Pfam" id="PF00005">
    <property type="entry name" value="ABC_tran"/>
    <property type="match status" value="2"/>
</dbReference>
<evidence type="ECO:0008006" key="17">
    <source>
        <dbReference type="Google" id="ProtNLM"/>
    </source>
</evidence>
<keyword evidence="4 12" id="KW-0812">Transmembrane</keyword>
<dbReference type="CDD" id="cd03250">
    <property type="entry name" value="ABCC_MRP_domain1"/>
    <property type="match status" value="1"/>
</dbReference>
<feature type="transmembrane region" description="Helical" evidence="12">
    <location>
        <begin position="548"/>
        <end position="572"/>
    </location>
</feature>
<dbReference type="CDD" id="cd03244">
    <property type="entry name" value="ABCC_MRP_domain2"/>
    <property type="match status" value="1"/>
</dbReference>
<organism evidence="15 16">
    <name type="scientific">Penicillium freii</name>
    <dbReference type="NCBI Taxonomy" id="48697"/>
    <lineage>
        <taxon>Eukaryota</taxon>
        <taxon>Fungi</taxon>
        <taxon>Dikarya</taxon>
        <taxon>Ascomycota</taxon>
        <taxon>Pezizomycotina</taxon>
        <taxon>Eurotiomycetes</taxon>
        <taxon>Eurotiomycetidae</taxon>
        <taxon>Eurotiales</taxon>
        <taxon>Aspergillaceae</taxon>
        <taxon>Penicillium</taxon>
    </lineage>
</organism>
<evidence type="ECO:0000256" key="1">
    <source>
        <dbReference type="ARBA" id="ARBA00004141"/>
    </source>
</evidence>
<keyword evidence="16" id="KW-1185">Reference proteome</keyword>
<dbReference type="FunFam" id="1.20.1560.10:FF:000013">
    <property type="entry name" value="ABC transporter C family member 2"/>
    <property type="match status" value="1"/>
</dbReference>
<feature type="domain" description="ABC transmembrane type-1" evidence="14">
    <location>
        <begin position="962"/>
        <end position="1244"/>
    </location>
</feature>